<evidence type="ECO:0000313" key="2">
    <source>
        <dbReference type="Proteomes" id="UP000260025"/>
    </source>
</evidence>
<dbReference type="InterPro" id="IPR020208">
    <property type="entry name" value="DUF2712"/>
</dbReference>
<dbReference type="AlphaFoldDB" id="A0A3E2W0V0"/>
<name>A0A3E2W0V0_CLOIN</name>
<sequence>MNRWFKKGKENEKEKVITAALSAIVLGTVLMSSSVFANVDRWGYKFDIPAYKSNGRIDKPRYRSTTKPDTPWDVCLEGSGEGNKTYTNFWLEVYNGDNVSTWRSVQQGAGVYRTAAYSDANQKNVYLTAENNNNNASIYTVQGYWDEEE</sequence>
<organism evidence="1 2">
    <name type="scientific">Clostridium innocuum</name>
    <dbReference type="NCBI Taxonomy" id="1522"/>
    <lineage>
        <taxon>Bacteria</taxon>
        <taxon>Bacillati</taxon>
        <taxon>Bacillota</taxon>
        <taxon>Clostridia</taxon>
        <taxon>Eubacteriales</taxon>
        <taxon>Clostridiaceae</taxon>
        <taxon>Clostridium</taxon>
    </lineage>
</organism>
<dbReference type="Pfam" id="PF10916">
    <property type="entry name" value="DUF2712"/>
    <property type="match status" value="1"/>
</dbReference>
<reference evidence="1 2" key="1">
    <citation type="submission" date="2018-08" db="EMBL/GenBank/DDBJ databases">
        <title>A genome reference for cultivated species of the human gut microbiota.</title>
        <authorList>
            <person name="Zou Y."/>
            <person name="Xue W."/>
            <person name="Luo G."/>
        </authorList>
    </citation>
    <scope>NUCLEOTIDE SEQUENCE [LARGE SCALE GENOMIC DNA]</scope>
    <source>
        <strain evidence="1 2">OF01-2LB</strain>
    </source>
</reference>
<dbReference type="RefSeq" id="WP_117442162.1">
    <property type="nucleotide sequence ID" value="NZ_JAJFEN010000002.1"/>
</dbReference>
<gene>
    <name evidence="1" type="ORF">DXA38_04560</name>
</gene>
<accession>A0A3E2W0V0</accession>
<protein>
    <submittedName>
        <fullName evidence="1">DUF2712 domain-containing protein</fullName>
    </submittedName>
</protein>
<dbReference type="EMBL" id="QVEV01000004">
    <property type="protein sequence ID" value="RGC17586.1"/>
    <property type="molecule type" value="Genomic_DNA"/>
</dbReference>
<comment type="caution">
    <text evidence="1">The sequence shown here is derived from an EMBL/GenBank/DDBJ whole genome shotgun (WGS) entry which is preliminary data.</text>
</comment>
<dbReference type="OrthoDB" id="2334862at2"/>
<proteinExistence type="predicted"/>
<dbReference type="Proteomes" id="UP000260025">
    <property type="component" value="Unassembled WGS sequence"/>
</dbReference>
<evidence type="ECO:0000313" key="1">
    <source>
        <dbReference type="EMBL" id="RGC17586.1"/>
    </source>
</evidence>